<keyword evidence="6" id="KW-0418">Kinase</keyword>
<feature type="transmembrane region" description="Helical" evidence="10">
    <location>
        <begin position="59"/>
        <end position="80"/>
    </location>
</feature>
<feature type="domain" description="Histidine kinase" evidence="11">
    <location>
        <begin position="895"/>
        <end position="1089"/>
    </location>
</feature>
<evidence type="ECO:0000259" key="12">
    <source>
        <dbReference type="PROSITE" id="PS50112"/>
    </source>
</evidence>
<dbReference type="GO" id="GO:0006355">
    <property type="term" value="P:regulation of DNA-templated transcription"/>
    <property type="evidence" value="ECO:0007669"/>
    <property type="project" value="InterPro"/>
</dbReference>
<keyword evidence="7" id="KW-0067">ATP-binding</keyword>
<feature type="coiled-coil region" evidence="9">
    <location>
        <begin position="124"/>
        <end position="158"/>
    </location>
</feature>
<keyword evidence="9" id="KW-0175">Coiled coil</keyword>
<evidence type="ECO:0000256" key="8">
    <source>
        <dbReference type="ARBA" id="ARBA00023026"/>
    </source>
</evidence>
<gene>
    <name evidence="14" type="ORF">M595_1927</name>
</gene>
<dbReference type="InterPro" id="IPR001610">
    <property type="entry name" value="PAC"/>
</dbReference>
<dbReference type="NCBIfam" id="TIGR00229">
    <property type="entry name" value="sensory_box"/>
    <property type="match status" value="3"/>
</dbReference>
<dbReference type="SUPFAM" id="SSF55785">
    <property type="entry name" value="PYP-like sensor domain (PAS domain)"/>
    <property type="match status" value="3"/>
</dbReference>
<name>U7QJI2_9CYAN</name>
<keyword evidence="8" id="KW-0843">Virulence</keyword>
<feature type="domain" description="PAS" evidence="12">
    <location>
        <begin position="770"/>
        <end position="805"/>
    </location>
</feature>
<evidence type="ECO:0000259" key="11">
    <source>
        <dbReference type="PROSITE" id="PS50109"/>
    </source>
</evidence>
<evidence type="ECO:0000256" key="7">
    <source>
        <dbReference type="ARBA" id="ARBA00022840"/>
    </source>
</evidence>
<keyword evidence="5" id="KW-0547">Nucleotide-binding</keyword>
<dbReference type="OrthoDB" id="9758522at2"/>
<dbReference type="InterPro" id="IPR029016">
    <property type="entry name" value="GAF-like_dom_sf"/>
</dbReference>
<dbReference type="CDD" id="cd00130">
    <property type="entry name" value="PAS"/>
    <property type="match status" value="3"/>
</dbReference>
<feature type="domain" description="PAC" evidence="13">
    <location>
        <begin position="536"/>
        <end position="588"/>
    </location>
</feature>
<dbReference type="Proteomes" id="UP000017127">
    <property type="component" value="Unassembled WGS sequence"/>
</dbReference>
<comment type="caution">
    <text evidence="14">The sequence shown here is derived from an EMBL/GenBank/DDBJ whole genome shotgun (WGS) entry which is preliminary data.</text>
</comment>
<evidence type="ECO:0000256" key="2">
    <source>
        <dbReference type="ARBA" id="ARBA00012438"/>
    </source>
</evidence>
<dbReference type="InterPro" id="IPR036890">
    <property type="entry name" value="HATPase_C_sf"/>
</dbReference>
<evidence type="ECO:0000256" key="6">
    <source>
        <dbReference type="ARBA" id="ARBA00022777"/>
    </source>
</evidence>
<dbReference type="SUPFAM" id="SSF55781">
    <property type="entry name" value="GAF domain-like"/>
    <property type="match status" value="2"/>
</dbReference>
<dbReference type="SMART" id="SM00387">
    <property type="entry name" value="HATPase_c"/>
    <property type="match status" value="1"/>
</dbReference>
<keyword evidence="10" id="KW-0812">Transmembrane</keyword>
<dbReference type="Pfam" id="PF13426">
    <property type="entry name" value="PAS_9"/>
    <property type="match status" value="1"/>
</dbReference>
<dbReference type="PROSITE" id="PS50109">
    <property type="entry name" value="HIS_KIN"/>
    <property type="match status" value="1"/>
</dbReference>
<dbReference type="InterPro" id="IPR003594">
    <property type="entry name" value="HATPase_dom"/>
</dbReference>
<dbReference type="Gene3D" id="3.30.565.10">
    <property type="entry name" value="Histidine kinase-like ATPase, C-terminal domain"/>
    <property type="match status" value="1"/>
</dbReference>
<accession>U7QJI2</accession>
<dbReference type="InterPro" id="IPR003018">
    <property type="entry name" value="GAF"/>
</dbReference>
<dbReference type="SMART" id="SM00091">
    <property type="entry name" value="PAS"/>
    <property type="match status" value="3"/>
</dbReference>
<dbReference type="PANTHER" id="PTHR41523:SF8">
    <property type="entry name" value="ETHYLENE RESPONSE SENSOR PROTEIN"/>
    <property type="match status" value="1"/>
</dbReference>
<dbReference type="Pfam" id="PF00989">
    <property type="entry name" value="PAS"/>
    <property type="match status" value="1"/>
</dbReference>
<organism evidence="14 15">
    <name type="scientific">Lyngbya aestuarii BL J</name>
    <dbReference type="NCBI Taxonomy" id="1348334"/>
    <lineage>
        <taxon>Bacteria</taxon>
        <taxon>Bacillati</taxon>
        <taxon>Cyanobacteriota</taxon>
        <taxon>Cyanophyceae</taxon>
        <taxon>Oscillatoriophycideae</taxon>
        <taxon>Oscillatoriales</taxon>
        <taxon>Microcoleaceae</taxon>
        <taxon>Lyngbya</taxon>
    </lineage>
</organism>
<keyword evidence="4" id="KW-0808">Transferase</keyword>
<reference evidence="14 15" key="1">
    <citation type="journal article" date="2013" name="Front. Microbiol.">
        <title>Comparative genomic analyses of the cyanobacterium, Lyngbya aestuarii BL J, a powerful hydrogen producer.</title>
        <authorList>
            <person name="Kothari A."/>
            <person name="Vaughn M."/>
            <person name="Garcia-Pichel F."/>
        </authorList>
    </citation>
    <scope>NUCLEOTIDE SEQUENCE [LARGE SCALE GENOMIC DNA]</scope>
    <source>
        <strain evidence="14 15">BL J</strain>
    </source>
</reference>
<dbReference type="SMART" id="SM00086">
    <property type="entry name" value="PAC"/>
    <property type="match status" value="3"/>
</dbReference>
<dbReference type="RefSeq" id="WP_023065718.1">
    <property type="nucleotide sequence ID" value="NZ_AUZM01000014.1"/>
</dbReference>
<dbReference type="Gene3D" id="3.30.450.40">
    <property type="match status" value="2"/>
</dbReference>
<evidence type="ECO:0000256" key="5">
    <source>
        <dbReference type="ARBA" id="ARBA00022741"/>
    </source>
</evidence>
<dbReference type="Pfam" id="PF07568">
    <property type="entry name" value="HisKA_2"/>
    <property type="match status" value="1"/>
</dbReference>
<dbReference type="InterPro" id="IPR013655">
    <property type="entry name" value="PAS_fold_3"/>
</dbReference>
<dbReference type="AlphaFoldDB" id="U7QJI2"/>
<dbReference type="EC" id="2.7.13.3" evidence="2"/>
<dbReference type="InterPro" id="IPR011495">
    <property type="entry name" value="Sig_transdc_His_kin_sub2_dim/P"/>
</dbReference>
<evidence type="ECO:0000256" key="4">
    <source>
        <dbReference type="ARBA" id="ARBA00022679"/>
    </source>
</evidence>
<dbReference type="SUPFAM" id="SSF55874">
    <property type="entry name" value="ATPase domain of HSP90 chaperone/DNA topoisomerase II/histidine kinase"/>
    <property type="match status" value="1"/>
</dbReference>
<comment type="catalytic activity">
    <reaction evidence="1">
        <text>ATP + protein L-histidine = ADP + protein N-phospho-L-histidine.</text>
        <dbReference type="EC" id="2.7.13.3"/>
    </reaction>
</comment>
<dbReference type="SMART" id="SM00065">
    <property type="entry name" value="GAF"/>
    <property type="match status" value="2"/>
</dbReference>
<feature type="transmembrane region" description="Helical" evidence="10">
    <location>
        <begin position="21"/>
        <end position="39"/>
    </location>
</feature>
<evidence type="ECO:0000256" key="1">
    <source>
        <dbReference type="ARBA" id="ARBA00000085"/>
    </source>
</evidence>
<dbReference type="InterPro" id="IPR000700">
    <property type="entry name" value="PAS-assoc_C"/>
</dbReference>
<dbReference type="PATRIC" id="fig|1348334.3.peg.1879"/>
<dbReference type="GO" id="GO:0004673">
    <property type="term" value="F:protein histidine kinase activity"/>
    <property type="evidence" value="ECO:0007669"/>
    <property type="project" value="UniProtKB-EC"/>
</dbReference>
<dbReference type="InterPro" id="IPR013767">
    <property type="entry name" value="PAS_fold"/>
</dbReference>
<evidence type="ECO:0000256" key="10">
    <source>
        <dbReference type="SAM" id="Phobius"/>
    </source>
</evidence>
<evidence type="ECO:0000313" key="15">
    <source>
        <dbReference type="Proteomes" id="UP000017127"/>
    </source>
</evidence>
<dbReference type="GO" id="GO:0005524">
    <property type="term" value="F:ATP binding"/>
    <property type="evidence" value="ECO:0007669"/>
    <property type="project" value="UniProtKB-KW"/>
</dbReference>
<evidence type="ECO:0000256" key="9">
    <source>
        <dbReference type="SAM" id="Coils"/>
    </source>
</evidence>
<feature type="domain" description="PAS" evidence="12">
    <location>
        <begin position="461"/>
        <end position="535"/>
    </location>
</feature>
<evidence type="ECO:0000313" key="14">
    <source>
        <dbReference type="EMBL" id="ERT08129.1"/>
    </source>
</evidence>
<dbReference type="EMBL" id="AUZM01000014">
    <property type="protein sequence ID" value="ERT08129.1"/>
    <property type="molecule type" value="Genomic_DNA"/>
</dbReference>
<dbReference type="Pfam" id="PF01590">
    <property type="entry name" value="GAF"/>
    <property type="match status" value="2"/>
</dbReference>
<protein>
    <recommendedName>
        <fullName evidence="2">histidine kinase</fullName>
        <ecNumber evidence="2">2.7.13.3</ecNumber>
    </recommendedName>
</protein>
<keyword evidence="10" id="KW-0472">Membrane</keyword>
<dbReference type="PROSITE" id="PS50112">
    <property type="entry name" value="PAS"/>
    <property type="match status" value="3"/>
</dbReference>
<sequence length="1094" mass="127374">MFRNFLQKINLQTSLISLRRILLFSFIIQTLATLVIVIFLQKSRLLENINNYYIDETIILSFVGLSTAIFAAILISHWIAKALGKLSQATSEIAELNPEYSLEKFKDFRIKEIQILANSFTQIIKPLKTSCEQLEQKNKDLELRIQQRIAELQQSEEKFKKAFQKLPLAIKLSSPEDGKIIDVNESFIRLIGYSKSELIYRSILELNIWDNLEERTHIIQCLKQHQRIENQELQWRTKTGNLIDVEVFGEQIDLGGKPQILWVASDITQRKQAQKKRELRKVHLQFQQVVMMELFQCSDIHNGNLQAALQTITQIAAHTLNIQRVGIWFYNKKHSKIYCVNLYELLLNKHSNGQEIYISDYPNYFKAIETEQLIAVKNAQTDPRTQDFCEAYLLPLGIISMIDIPIFSGNKIVGIICLEHIGSPRTWQLEEQNFATYLAYITSLALETRDRTKAETALRQSEERFRQLAENIESIFWMIDPQKQQTIYVSPAYEKIWGRSRQELYNQPLSSLAEGIHPQDRESVLRKITQKFQSNQDLEYRIIRRIGEIRWIRDRSFPIRNEAGEIYRVAGIAEDISERKHAEAILQHRVELEQLVTSISTQFINLNAHEVESGIQAALHRICQFMQVDCGYLFLVSENGKQIINTHQWCATEIESKCHYLQNFEVEYFPYVLEKLRNFEVINITNTEDLPLAASREKNTWLKQSIQSILCVPMVSRNQLFGFIEFNAIRQPKTWTEASINILKLIGEIFVSALERQRVEETLRLTQFGVDRAIDAVFWVDQNARFLYVNEAACQSLEYSREELLQMTVHDIDPDFTPEVWLQHWRDIQLQGSMTFESRHRTACGHLFSVEITVNHLIFGMREFNFCFVRDISERKQAEEQMQASLKEKEVLLREIHHRVKNNLYIISNLLDLQSDSIQDESLLSLFSDSQTRIQSMALIHDQLYQSTDLRQVNFGDYIHRLVENLFFSLSDTQGLVKSVIHVDPILINLETAIPCGLLINELITNALKHAFPNGRSGEVYVEFYQDLEDKLYLKVWDNGVGISPDIDWENLTSLGLKLVQILSKQLRGTLKLNSNKGTSIELIFSQLQYKSRF</sequence>
<proteinExistence type="predicted"/>
<dbReference type="InterPro" id="IPR035965">
    <property type="entry name" value="PAS-like_dom_sf"/>
</dbReference>
<keyword evidence="15" id="KW-1185">Reference proteome</keyword>
<evidence type="ECO:0000256" key="3">
    <source>
        <dbReference type="ARBA" id="ARBA00022553"/>
    </source>
</evidence>
<dbReference type="PROSITE" id="PS50113">
    <property type="entry name" value="PAC"/>
    <property type="match status" value="1"/>
</dbReference>
<evidence type="ECO:0000259" key="13">
    <source>
        <dbReference type="PROSITE" id="PS50113"/>
    </source>
</evidence>
<keyword evidence="10" id="KW-1133">Transmembrane helix</keyword>
<keyword evidence="3" id="KW-0597">Phosphoprotein</keyword>
<dbReference type="PANTHER" id="PTHR41523">
    <property type="entry name" value="TWO-COMPONENT SYSTEM SENSOR PROTEIN"/>
    <property type="match status" value="1"/>
</dbReference>
<dbReference type="Gene3D" id="3.30.450.20">
    <property type="entry name" value="PAS domain"/>
    <property type="match status" value="3"/>
</dbReference>
<dbReference type="Gene3D" id="6.10.340.10">
    <property type="match status" value="1"/>
</dbReference>
<dbReference type="Pfam" id="PF08447">
    <property type="entry name" value="PAS_3"/>
    <property type="match status" value="1"/>
</dbReference>
<dbReference type="InterPro" id="IPR005467">
    <property type="entry name" value="His_kinase_dom"/>
</dbReference>
<feature type="domain" description="PAS" evidence="12">
    <location>
        <begin position="155"/>
        <end position="206"/>
    </location>
</feature>
<dbReference type="Pfam" id="PF02518">
    <property type="entry name" value="HATPase_c"/>
    <property type="match status" value="1"/>
</dbReference>
<dbReference type="InterPro" id="IPR000014">
    <property type="entry name" value="PAS"/>
</dbReference>